<evidence type="ECO:0000256" key="2">
    <source>
        <dbReference type="ARBA" id="ARBA00022801"/>
    </source>
</evidence>
<dbReference type="InterPro" id="IPR003010">
    <property type="entry name" value="C-N_Hydrolase"/>
</dbReference>
<evidence type="ECO:0000259" key="4">
    <source>
        <dbReference type="PROSITE" id="PS50263"/>
    </source>
</evidence>
<proteinExistence type="inferred from homology"/>
<reference evidence="5 6" key="1">
    <citation type="submission" date="2016-01" db="EMBL/GenBank/DDBJ databases">
        <authorList>
            <person name="Oliw E.H."/>
        </authorList>
    </citation>
    <scope>NUCLEOTIDE SEQUENCE [LARGE SCALE GENOMIC DNA]</scope>
    <source>
        <strain evidence="5 6">Kerr 14</strain>
    </source>
</reference>
<dbReference type="SUPFAM" id="SSF56317">
    <property type="entry name" value="Carbon-nitrogen hydrolase"/>
    <property type="match status" value="1"/>
</dbReference>
<dbReference type="InterPro" id="IPR000132">
    <property type="entry name" value="Nitrilase/CN_hydratase_CS"/>
</dbReference>
<dbReference type="Proteomes" id="UP000191897">
    <property type="component" value="Unassembled WGS sequence"/>
</dbReference>
<feature type="active site" description="Proton acceptor" evidence="3">
    <location>
        <position position="84"/>
    </location>
</feature>
<dbReference type="RefSeq" id="WP_003521904.1">
    <property type="nucleotide sequence ID" value="NZ_LT009730.1"/>
</dbReference>
<dbReference type="InterPro" id="IPR036526">
    <property type="entry name" value="C-N_Hydrolase_sf"/>
</dbReference>
<gene>
    <name evidence="5" type="ORF">AGR4C_Cc160137</name>
</gene>
<dbReference type="Pfam" id="PF00795">
    <property type="entry name" value="CN_hydrolase"/>
    <property type="match status" value="1"/>
</dbReference>
<dbReference type="Gene3D" id="3.60.110.10">
    <property type="entry name" value="Carbon-nitrogen hydrolase"/>
    <property type="match status" value="1"/>
</dbReference>
<sequence length="360" mass="39041">MVITRRDILAAGAAAFYFSSTDIRLAQATNRSGSASQSIQRAQFKVAAIQAESVYLDLRGGVEKAARLIAQAADQGASLVAFPELWLPGYPFGHESSDWKKARLKTYVENSLQIGGDEWKAILVAARQNNILVSIGYSERDGDYLHIGQALIGDDGVPIQIRRKLRPSGSERTIWSDSDASVLKVLDTRLGRIGSLSCWEHMHPQMTYIMQAQMEHIHIGAWPILPEADGFAWASPAINLAAARYYTTLTGATTIVPCGLVGERMFEEFQAFAASSWVPKGGGNARIFGPDGLEISQALSPGEEGILVATVDPAKFSAKSHEPNGEFSFGVLKFITDNYPGPRIADQDHGRINLVPIGAL</sequence>
<dbReference type="AlphaFoldDB" id="A0A1S7P6H6"/>
<name>A0A1S7P6H6_AGRTU</name>
<dbReference type="PROSITE" id="PS50263">
    <property type="entry name" value="CN_HYDROLASE"/>
    <property type="match status" value="1"/>
</dbReference>
<comment type="similarity">
    <text evidence="1">Belongs to the carbon-nitrogen hydrolase superfamily. Nitrilase family.</text>
</comment>
<accession>A0A1S7P6H6</accession>
<organism evidence="5 6">
    <name type="scientific">Agrobacterium tumefaciens str. Kerr 14</name>
    <dbReference type="NCBI Taxonomy" id="1183424"/>
    <lineage>
        <taxon>Bacteria</taxon>
        <taxon>Pseudomonadati</taxon>
        <taxon>Pseudomonadota</taxon>
        <taxon>Alphaproteobacteria</taxon>
        <taxon>Hyphomicrobiales</taxon>
        <taxon>Rhizobiaceae</taxon>
        <taxon>Rhizobium/Agrobacterium group</taxon>
        <taxon>Agrobacterium</taxon>
        <taxon>Agrobacterium tumefaciens complex</taxon>
    </lineage>
</organism>
<dbReference type="EMBL" id="FBWC01000008">
    <property type="protein sequence ID" value="CUX16798.1"/>
    <property type="molecule type" value="Genomic_DNA"/>
</dbReference>
<protein>
    <submittedName>
        <fullName evidence="5">Nitrilase</fullName>
    </submittedName>
</protein>
<evidence type="ECO:0000313" key="6">
    <source>
        <dbReference type="Proteomes" id="UP000191897"/>
    </source>
</evidence>
<dbReference type="InterPro" id="IPR044149">
    <property type="entry name" value="Nitrilases_CHs"/>
</dbReference>
<feature type="domain" description="CN hydrolase" evidence="4">
    <location>
        <begin position="44"/>
        <end position="313"/>
    </location>
</feature>
<dbReference type="PANTHER" id="PTHR46044:SF14">
    <property type="entry name" value="ARYLACETONITRILASE"/>
    <property type="match status" value="1"/>
</dbReference>
<dbReference type="GO" id="GO:0000257">
    <property type="term" value="F:nitrilase activity"/>
    <property type="evidence" value="ECO:0007669"/>
    <property type="project" value="UniProtKB-ARBA"/>
</dbReference>
<evidence type="ECO:0000313" key="5">
    <source>
        <dbReference type="EMBL" id="CUX16798.1"/>
    </source>
</evidence>
<evidence type="ECO:0000256" key="3">
    <source>
        <dbReference type="PROSITE-ProRule" id="PRU10139"/>
    </source>
</evidence>
<dbReference type="PROSITE" id="PS00920">
    <property type="entry name" value="NITRIL_CHT_1"/>
    <property type="match status" value="1"/>
</dbReference>
<evidence type="ECO:0000256" key="1">
    <source>
        <dbReference type="ARBA" id="ARBA00008129"/>
    </source>
</evidence>
<dbReference type="PANTHER" id="PTHR46044">
    <property type="entry name" value="NITRILASE"/>
    <property type="match status" value="1"/>
</dbReference>
<keyword evidence="2" id="KW-0378">Hydrolase</keyword>